<evidence type="ECO:0000256" key="12">
    <source>
        <dbReference type="PROSITE-ProRule" id="PRU00175"/>
    </source>
</evidence>
<evidence type="ECO:0000256" key="7">
    <source>
        <dbReference type="ARBA" id="ARBA00022771"/>
    </source>
</evidence>
<evidence type="ECO:0000256" key="15">
    <source>
        <dbReference type="SAM" id="SignalP"/>
    </source>
</evidence>
<dbReference type="PANTHER" id="PTHR45977">
    <property type="entry name" value="TARGET OF ERK KINASE MPK-1"/>
    <property type="match status" value="1"/>
</dbReference>
<dbReference type="PROSITE" id="PS50089">
    <property type="entry name" value="ZF_RING_2"/>
    <property type="match status" value="1"/>
</dbReference>
<keyword evidence="5 14" id="KW-0812">Transmembrane</keyword>
<protein>
    <recommendedName>
        <fullName evidence="3">RING-type E3 ubiquitin transferase</fullName>
        <ecNumber evidence="3">2.3.2.27</ecNumber>
    </recommendedName>
</protein>
<feature type="chain" id="PRO_5042959819" description="RING-type E3 ubiquitin transferase" evidence="15">
    <location>
        <begin position="22"/>
        <end position="515"/>
    </location>
</feature>
<keyword evidence="18" id="KW-1185">Reference proteome</keyword>
<name>A0AAN6XWV0_9PEZI</name>
<evidence type="ECO:0000256" key="11">
    <source>
        <dbReference type="ARBA" id="ARBA00023136"/>
    </source>
</evidence>
<reference evidence="17" key="1">
    <citation type="journal article" date="2023" name="Mol. Phylogenet. Evol.">
        <title>Genome-scale phylogeny and comparative genomics of the fungal order Sordariales.</title>
        <authorList>
            <person name="Hensen N."/>
            <person name="Bonometti L."/>
            <person name="Westerberg I."/>
            <person name="Brannstrom I.O."/>
            <person name="Guillou S."/>
            <person name="Cros-Aarteil S."/>
            <person name="Calhoun S."/>
            <person name="Haridas S."/>
            <person name="Kuo A."/>
            <person name="Mondo S."/>
            <person name="Pangilinan J."/>
            <person name="Riley R."/>
            <person name="LaButti K."/>
            <person name="Andreopoulos B."/>
            <person name="Lipzen A."/>
            <person name="Chen C."/>
            <person name="Yan M."/>
            <person name="Daum C."/>
            <person name="Ng V."/>
            <person name="Clum A."/>
            <person name="Steindorff A."/>
            <person name="Ohm R.A."/>
            <person name="Martin F."/>
            <person name="Silar P."/>
            <person name="Natvig D.O."/>
            <person name="Lalanne C."/>
            <person name="Gautier V."/>
            <person name="Ament-Velasquez S.L."/>
            <person name="Kruys A."/>
            <person name="Hutchinson M.I."/>
            <person name="Powell A.J."/>
            <person name="Barry K."/>
            <person name="Miller A.N."/>
            <person name="Grigoriev I.V."/>
            <person name="Debuchy R."/>
            <person name="Gladieux P."/>
            <person name="Hiltunen Thoren M."/>
            <person name="Johannesson H."/>
        </authorList>
    </citation>
    <scope>NUCLEOTIDE SEQUENCE</scope>
    <source>
        <strain evidence="17">PSN293</strain>
    </source>
</reference>
<feature type="region of interest" description="Disordered" evidence="13">
    <location>
        <begin position="261"/>
        <end position="290"/>
    </location>
</feature>
<keyword evidence="6" id="KW-0479">Metal-binding</keyword>
<dbReference type="GO" id="GO:0008270">
    <property type="term" value="F:zinc ion binding"/>
    <property type="evidence" value="ECO:0007669"/>
    <property type="project" value="UniProtKB-KW"/>
</dbReference>
<dbReference type="Pfam" id="PF13639">
    <property type="entry name" value="zf-RING_2"/>
    <property type="match status" value="1"/>
</dbReference>
<accession>A0AAN6XWV0</accession>
<keyword evidence="7 12" id="KW-0863">Zinc-finger</keyword>
<dbReference type="SMART" id="SM00184">
    <property type="entry name" value="RING"/>
    <property type="match status" value="1"/>
</dbReference>
<feature type="transmembrane region" description="Helical" evidence="14">
    <location>
        <begin position="202"/>
        <end position="223"/>
    </location>
</feature>
<keyword evidence="15" id="KW-0732">Signal</keyword>
<evidence type="ECO:0000256" key="14">
    <source>
        <dbReference type="SAM" id="Phobius"/>
    </source>
</evidence>
<evidence type="ECO:0000256" key="6">
    <source>
        <dbReference type="ARBA" id="ARBA00022723"/>
    </source>
</evidence>
<dbReference type="EC" id="2.3.2.27" evidence="3"/>
<dbReference type="PANTHER" id="PTHR45977:SF4">
    <property type="entry name" value="RING-TYPE DOMAIN-CONTAINING PROTEIN"/>
    <property type="match status" value="1"/>
</dbReference>
<feature type="region of interest" description="Disordered" evidence="13">
    <location>
        <begin position="401"/>
        <end position="437"/>
    </location>
</feature>
<dbReference type="GO" id="GO:0061630">
    <property type="term" value="F:ubiquitin protein ligase activity"/>
    <property type="evidence" value="ECO:0007669"/>
    <property type="project" value="UniProtKB-EC"/>
</dbReference>
<keyword evidence="10 14" id="KW-1133">Transmembrane helix</keyword>
<evidence type="ECO:0000313" key="18">
    <source>
        <dbReference type="Proteomes" id="UP001301769"/>
    </source>
</evidence>
<dbReference type="CDD" id="cd16454">
    <property type="entry name" value="RING-H2_PA-TM-RING"/>
    <property type="match status" value="1"/>
</dbReference>
<feature type="domain" description="RING-type" evidence="16">
    <location>
        <begin position="351"/>
        <end position="393"/>
    </location>
</feature>
<evidence type="ECO:0000259" key="16">
    <source>
        <dbReference type="PROSITE" id="PS50089"/>
    </source>
</evidence>
<dbReference type="EMBL" id="MU858327">
    <property type="protein sequence ID" value="KAK4207020.1"/>
    <property type="molecule type" value="Genomic_DNA"/>
</dbReference>
<keyword evidence="4" id="KW-0808">Transferase</keyword>
<evidence type="ECO:0000256" key="8">
    <source>
        <dbReference type="ARBA" id="ARBA00022786"/>
    </source>
</evidence>
<evidence type="ECO:0000256" key="9">
    <source>
        <dbReference type="ARBA" id="ARBA00022833"/>
    </source>
</evidence>
<dbReference type="Proteomes" id="UP001301769">
    <property type="component" value="Unassembled WGS sequence"/>
</dbReference>
<comment type="catalytic activity">
    <reaction evidence="1">
        <text>S-ubiquitinyl-[E2 ubiquitin-conjugating enzyme]-L-cysteine + [acceptor protein]-L-lysine = [E2 ubiquitin-conjugating enzyme]-L-cysteine + N(6)-ubiquitinyl-[acceptor protein]-L-lysine.</text>
        <dbReference type="EC" id="2.3.2.27"/>
    </reaction>
</comment>
<keyword evidence="11 14" id="KW-0472">Membrane</keyword>
<evidence type="ECO:0000256" key="1">
    <source>
        <dbReference type="ARBA" id="ARBA00000900"/>
    </source>
</evidence>
<evidence type="ECO:0000313" key="17">
    <source>
        <dbReference type="EMBL" id="KAK4207020.1"/>
    </source>
</evidence>
<dbReference type="SUPFAM" id="SSF57850">
    <property type="entry name" value="RING/U-box"/>
    <property type="match status" value="1"/>
</dbReference>
<evidence type="ECO:0000256" key="5">
    <source>
        <dbReference type="ARBA" id="ARBA00022692"/>
    </source>
</evidence>
<dbReference type="InterPro" id="IPR001841">
    <property type="entry name" value="Znf_RING"/>
</dbReference>
<keyword evidence="9" id="KW-0862">Zinc</keyword>
<evidence type="ECO:0000256" key="13">
    <source>
        <dbReference type="SAM" id="MobiDB-lite"/>
    </source>
</evidence>
<evidence type="ECO:0000256" key="10">
    <source>
        <dbReference type="ARBA" id="ARBA00022989"/>
    </source>
</evidence>
<dbReference type="GO" id="GO:0016020">
    <property type="term" value="C:membrane"/>
    <property type="evidence" value="ECO:0007669"/>
    <property type="project" value="UniProtKB-SubCell"/>
</dbReference>
<feature type="compositionally biased region" description="Basic and acidic residues" evidence="13">
    <location>
        <begin position="276"/>
        <end position="286"/>
    </location>
</feature>
<reference evidence="17" key="2">
    <citation type="submission" date="2023-05" db="EMBL/GenBank/DDBJ databases">
        <authorList>
            <consortium name="Lawrence Berkeley National Laboratory"/>
            <person name="Steindorff A."/>
            <person name="Hensen N."/>
            <person name="Bonometti L."/>
            <person name="Westerberg I."/>
            <person name="Brannstrom I.O."/>
            <person name="Guillou S."/>
            <person name="Cros-Aarteil S."/>
            <person name="Calhoun S."/>
            <person name="Haridas S."/>
            <person name="Kuo A."/>
            <person name="Mondo S."/>
            <person name="Pangilinan J."/>
            <person name="Riley R."/>
            <person name="Labutti K."/>
            <person name="Andreopoulos B."/>
            <person name="Lipzen A."/>
            <person name="Chen C."/>
            <person name="Yanf M."/>
            <person name="Daum C."/>
            <person name="Ng V."/>
            <person name="Clum A."/>
            <person name="Ohm R."/>
            <person name="Martin F."/>
            <person name="Silar P."/>
            <person name="Natvig D."/>
            <person name="Lalanne C."/>
            <person name="Gautier V."/>
            <person name="Ament-Velasquez S.L."/>
            <person name="Kruys A."/>
            <person name="Hutchinson M.I."/>
            <person name="Powell A.J."/>
            <person name="Barry K."/>
            <person name="Miller A.N."/>
            <person name="Grigoriev I.V."/>
            <person name="Debuchy R."/>
            <person name="Gladieux P."/>
            <person name="Thoren M.H."/>
            <person name="Johannesson H."/>
        </authorList>
    </citation>
    <scope>NUCLEOTIDE SEQUENCE</scope>
    <source>
        <strain evidence="17">PSN293</strain>
    </source>
</reference>
<dbReference type="GO" id="GO:0016567">
    <property type="term" value="P:protein ubiquitination"/>
    <property type="evidence" value="ECO:0007669"/>
    <property type="project" value="TreeGrafter"/>
</dbReference>
<evidence type="ECO:0000256" key="2">
    <source>
        <dbReference type="ARBA" id="ARBA00004141"/>
    </source>
</evidence>
<evidence type="ECO:0000256" key="3">
    <source>
        <dbReference type="ARBA" id="ARBA00012483"/>
    </source>
</evidence>
<feature type="region of interest" description="Disordered" evidence="13">
    <location>
        <begin position="458"/>
        <end position="515"/>
    </location>
</feature>
<dbReference type="GO" id="GO:0006511">
    <property type="term" value="P:ubiquitin-dependent protein catabolic process"/>
    <property type="evidence" value="ECO:0007669"/>
    <property type="project" value="TreeGrafter"/>
</dbReference>
<gene>
    <name evidence="17" type="ORF">QBC37DRAFT_104712</name>
</gene>
<dbReference type="InterPro" id="IPR013083">
    <property type="entry name" value="Znf_RING/FYVE/PHD"/>
</dbReference>
<dbReference type="Gene3D" id="3.30.40.10">
    <property type="entry name" value="Zinc/RING finger domain, C3HC4 (zinc finger)"/>
    <property type="match status" value="1"/>
</dbReference>
<feature type="compositionally biased region" description="Basic and acidic residues" evidence="13">
    <location>
        <begin position="482"/>
        <end position="515"/>
    </location>
</feature>
<proteinExistence type="predicted"/>
<organism evidence="17 18">
    <name type="scientific">Rhypophila decipiens</name>
    <dbReference type="NCBI Taxonomy" id="261697"/>
    <lineage>
        <taxon>Eukaryota</taxon>
        <taxon>Fungi</taxon>
        <taxon>Dikarya</taxon>
        <taxon>Ascomycota</taxon>
        <taxon>Pezizomycotina</taxon>
        <taxon>Sordariomycetes</taxon>
        <taxon>Sordariomycetidae</taxon>
        <taxon>Sordariales</taxon>
        <taxon>Naviculisporaceae</taxon>
        <taxon>Rhypophila</taxon>
    </lineage>
</organism>
<comment type="caution">
    <text evidence="17">The sequence shown here is derived from an EMBL/GenBank/DDBJ whole genome shotgun (WGS) entry which is preliminary data.</text>
</comment>
<sequence>MASSVIIWSLLAIIFCTATSAENATIFNMTHVPDWQARSLMVFSITAPDGDALAIRYDVYPLTANVGLNGTDRDRMAVRIRGQFVSADTEDYVSQMDRGSVVYLNCDLDDSSNQINELMTNAAKRPSAILLYSLSGDCCGIEGTDLPYRSIFTMGSSIEAQDVLNYTHTGTGVATIMGTDNNTTPDGQPSPGGSNSAVAMSILYSITGLITLLFLIIIATGAIRAHRYPERYGPRSGHGGRPRQSRAKGLARAVLETLPIIKFGDPSPGKPDPALELEHQPSRSTHDPAIGTRLSAIPEEPKTPKTPAIPATIAEAPSGELSATGALGNNTTSTTDVNAVTHGPNDEHLGCPICTEDFTVGEDVRVLPCDHKFHPYCIDPWLVNISGTCPLCRLDLRPPCSEKEGAPASSGSDSVDGRHLADTNAQQPANERRRSSRLLDLHRLRHASVEERIEILRLHRTQSRQQQQPRDRTQAQTDPEDTDGHRARLTDRLRDKFKIRTTRRGESPGRGGRTE</sequence>
<comment type="subcellular location">
    <subcellularLocation>
        <location evidence="2">Membrane</location>
        <topology evidence="2">Multi-pass membrane protein</topology>
    </subcellularLocation>
</comment>
<dbReference type="AlphaFoldDB" id="A0AAN6XWV0"/>
<feature type="signal peptide" evidence="15">
    <location>
        <begin position="1"/>
        <end position="21"/>
    </location>
</feature>
<keyword evidence="8" id="KW-0833">Ubl conjugation pathway</keyword>
<evidence type="ECO:0000256" key="4">
    <source>
        <dbReference type="ARBA" id="ARBA00022679"/>
    </source>
</evidence>